<proteinExistence type="predicted"/>
<dbReference type="GeneID" id="85351600"/>
<sequence>DPFTQPAIDVSYFFVYWDLDVQITSSRMSRTILTSPPLSDLSTGDSIPGKSGPEDGGSEEDWRSCTTSGFAAVSHSIGSLAMIKRNLGGALKVSF</sequence>
<accession>A0AA39JIZ0</accession>
<protein>
    <submittedName>
        <fullName evidence="2">Uncharacterized protein</fullName>
    </submittedName>
</protein>
<evidence type="ECO:0000313" key="3">
    <source>
        <dbReference type="Proteomes" id="UP001175211"/>
    </source>
</evidence>
<evidence type="ECO:0000256" key="1">
    <source>
        <dbReference type="SAM" id="MobiDB-lite"/>
    </source>
</evidence>
<evidence type="ECO:0000313" key="2">
    <source>
        <dbReference type="EMBL" id="KAK0443650.1"/>
    </source>
</evidence>
<comment type="caution">
    <text evidence="2">The sequence shown here is derived from an EMBL/GenBank/DDBJ whole genome shotgun (WGS) entry which is preliminary data.</text>
</comment>
<dbReference type="RefSeq" id="XP_060324775.1">
    <property type="nucleotide sequence ID" value="XM_060468052.1"/>
</dbReference>
<reference evidence="2" key="1">
    <citation type="submission" date="2023-06" db="EMBL/GenBank/DDBJ databases">
        <authorList>
            <consortium name="Lawrence Berkeley National Laboratory"/>
            <person name="Ahrendt S."/>
            <person name="Sahu N."/>
            <person name="Indic B."/>
            <person name="Wong-Bajracharya J."/>
            <person name="Merenyi Z."/>
            <person name="Ke H.-M."/>
            <person name="Monk M."/>
            <person name="Kocsube S."/>
            <person name="Drula E."/>
            <person name="Lipzen A."/>
            <person name="Balint B."/>
            <person name="Henrissat B."/>
            <person name="Andreopoulos B."/>
            <person name="Martin F.M."/>
            <person name="Harder C.B."/>
            <person name="Rigling D."/>
            <person name="Ford K.L."/>
            <person name="Foster G.D."/>
            <person name="Pangilinan J."/>
            <person name="Papanicolaou A."/>
            <person name="Barry K."/>
            <person name="LaButti K."/>
            <person name="Viragh M."/>
            <person name="Koriabine M."/>
            <person name="Yan M."/>
            <person name="Riley R."/>
            <person name="Champramary S."/>
            <person name="Plett K.L."/>
            <person name="Tsai I.J."/>
            <person name="Slot J."/>
            <person name="Sipos G."/>
            <person name="Plett J."/>
            <person name="Nagy L.G."/>
            <person name="Grigoriev I.V."/>
        </authorList>
    </citation>
    <scope>NUCLEOTIDE SEQUENCE</scope>
    <source>
        <strain evidence="2">CCBAS 213</strain>
    </source>
</reference>
<feature type="compositionally biased region" description="Polar residues" evidence="1">
    <location>
        <begin position="33"/>
        <end position="45"/>
    </location>
</feature>
<dbReference type="Proteomes" id="UP001175211">
    <property type="component" value="Unassembled WGS sequence"/>
</dbReference>
<organism evidence="2 3">
    <name type="scientific">Armillaria tabescens</name>
    <name type="common">Ringless honey mushroom</name>
    <name type="synonym">Agaricus tabescens</name>
    <dbReference type="NCBI Taxonomy" id="1929756"/>
    <lineage>
        <taxon>Eukaryota</taxon>
        <taxon>Fungi</taxon>
        <taxon>Dikarya</taxon>
        <taxon>Basidiomycota</taxon>
        <taxon>Agaricomycotina</taxon>
        <taxon>Agaricomycetes</taxon>
        <taxon>Agaricomycetidae</taxon>
        <taxon>Agaricales</taxon>
        <taxon>Marasmiineae</taxon>
        <taxon>Physalacriaceae</taxon>
        <taxon>Desarmillaria</taxon>
    </lineage>
</organism>
<dbReference type="EMBL" id="JAUEPS010000057">
    <property type="protein sequence ID" value="KAK0443650.1"/>
    <property type="molecule type" value="Genomic_DNA"/>
</dbReference>
<name>A0AA39JIZ0_ARMTA</name>
<dbReference type="Gene3D" id="3.30.560.10">
    <property type="entry name" value="Glucose Oxidase, domain 3"/>
    <property type="match status" value="1"/>
</dbReference>
<dbReference type="AlphaFoldDB" id="A0AA39JIZ0"/>
<dbReference type="SUPFAM" id="SSF54373">
    <property type="entry name" value="FAD-linked reductases, C-terminal domain"/>
    <property type="match status" value="1"/>
</dbReference>
<keyword evidence="3" id="KW-1185">Reference proteome</keyword>
<feature type="non-terminal residue" evidence="2">
    <location>
        <position position="1"/>
    </location>
</feature>
<gene>
    <name evidence="2" type="ORF">EV420DRAFT_1277904</name>
</gene>
<feature type="region of interest" description="Disordered" evidence="1">
    <location>
        <begin position="33"/>
        <end position="64"/>
    </location>
</feature>